<comment type="caution">
    <text evidence="2">The sequence shown here is derived from an EMBL/GenBank/DDBJ whole genome shotgun (WGS) entry which is preliminary data.</text>
</comment>
<accession>A0ABU9TUU9</accession>
<evidence type="ECO:0000313" key="3">
    <source>
        <dbReference type="Proteomes" id="UP001449225"/>
    </source>
</evidence>
<dbReference type="Gene3D" id="1.10.132.90">
    <property type="match status" value="1"/>
</dbReference>
<feature type="domain" description="DUF5610" evidence="1">
    <location>
        <begin position="55"/>
        <end position="169"/>
    </location>
</feature>
<organism evidence="2 3">
    <name type="scientific">Neptuniibacter pectenicola</name>
    <dbReference type="NCBI Taxonomy" id="1806669"/>
    <lineage>
        <taxon>Bacteria</taxon>
        <taxon>Pseudomonadati</taxon>
        <taxon>Pseudomonadota</taxon>
        <taxon>Gammaproteobacteria</taxon>
        <taxon>Oceanospirillales</taxon>
        <taxon>Oceanospirillaceae</taxon>
        <taxon>Neptuniibacter</taxon>
    </lineage>
</organism>
<dbReference type="Pfam" id="PF18433">
    <property type="entry name" value="DUF5610"/>
    <property type="match status" value="1"/>
</dbReference>
<gene>
    <name evidence="2" type="ORF">WNY58_13935</name>
</gene>
<dbReference type="Proteomes" id="UP001449225">
    <property type="component" value="Unassembled WGS sequence"/>
</dbReference>
<keyword evidence="3" id="KW-1185">Reference proteome</keyword>
<dbReference type="RefSeq" id="WP_342854827.1">
    <property type="nucleotide sequence ID" value="NZ_JBBMRA010000015.1"/>
</dbReference>
<proteinExistence type="predicted"/>
<dbReference type="InterPro" id="IPR041651">
    <property type="entry name" value="DUF5610"/>
</dbReference>
<protein>
    <submittedName>
        <fullName evidence="2">DUF5610 domain-containing protein</fullName>
    </submittedName>
</protein>
<evidence type="ECO:0000313" key="2">
    <source>
        <dbReference type="EMBL" id="MEM5537486.1"/>
    </source>
</evidence>
<reference evidence="2 3" key="1">
    <citation type="submission" date="2024-03" db="EMBL/GenBank/DDBJ databases">
        <title>Community enrichment and isolation of bacterial strains for fucoidan degradation.</title>
        <authorList>
            <person name="Sichert A."/>
        </authorList>
    </citation>
    <scope>NUCLEOTIDE SEQUENCE [LARGE SCALE GENOMIC DNA]</scope>
    <source>
        <strain evidence="2 3">AS76</strain>
    </source>
</reference>
<dbReference type="EMBL" id="JBBMRA010000015">
    <property type="protein sequence ID" value="MEM5537486.1"/>
    <property type="molecule type" value="Genomic_DNA"/>
</dbReference>
<evidence type="ECO:0000259" key="1">
    <source>
        <dbReference type="Pfam" id="PF18433"/>
    </source>
</evidence>
<sequence length="208" mass="23579">MTVNSSYSKSTQPHCLHSYTGSLANTTFTPSIIKRLSNNHPLSAQSRKAYAYALIYRLIFSNLNKIFEAELAYAPLDIHYEMEDDTTTPDMLSATILAAATNLFTPFLEHHPELDESPALDCFLNLVKEGISNGLAETKEKLDSKQLLEERIAWKIDLIDEQLHQGLDEYCQSFGYSLYDEAEAESDYELMLEADDLLDEALLDRLRS</sequence>
<name>A0ABU9TUU9_9GAMM</name>